<dbReference type="AlphaFoldDB" id="A0A150X1J7"/>
<evidence type="ECO:0008006" key="3">
    <source>
        <dbReference type="Google" id="ProtNLM"/>
    </source>
</evidence>
<dbReference type="RefSeq" id="WP_068224534.1">
    <property type="nucleotide sequence ID" value="NZ_CP139724.1"/>
</dbReference>
<dbReference type="Proteomes" id="UP000075606">
    <property type="component" value="Unassembled WGS sequence"/>
</dbReference>
<keyword evidence="2" id="KW-1185">Reference proteome</keyword>
<comment type="caution">
    <text evidence="1">The sequence shown here is derived from an EMBL/GenBank/DDBJ whole genome shotgun (WGS) entry which is preliminary data.</text>
</comment>
<dbReference type="EMBL" id="LRPC01000029">
    <property type="protein sequence ID" value="KYG72610.1"/>
    <property type="molecule type" value="Genomic_DNA"/>
</dbReference>
<evidence type="ECO:0000313" key="1">
    <source>
        <dbReference type="EMBL" id="KYG72610.1"/>
    </source>
</evidence>
<organism evidence="1 2">
    <name type="scientific">Roseivirga spongicola</name>
    <dbReference type="NCBI Taxonomy" id="333140"/>
    <lineage>
        <taxon>Bacteria</taxon>
        <taxon>Pseudomonadati</taxon>
        <taxon>Bacteroidota</taxon>
        <taxon>Cytophagia</taxon>
        <taxon>Cytophagales</taxon>
        <taxon>Roseivirgaceae</taxon>
        <taxon>Roseivirga</taxon>
    </lineage>
</organism>
<sequence length="543" mass="61201">MNKSWKRVIKRIAVGLLIFVALLGVFATFFLKDIVNNQLQKQIKSTFGDFYQLSYERSSTALSTSGFSINFEKVLFEADTSNQLMMRKYPAIFFNTDLLEITDINVIGLLLNSKVAVKNIEIDDPKLLFYITGSGEASDSTESNTQSDNLIESIKVGHISIDKGSASFIFEKSRTDTLFSGKDLSLEIENLGLDLRSEENIVRTGTLDQLAFSIKELRMSPKRSDYNYGIEALKFNYKDQLFQCSEFSLEPVGNPAEMAANNQYRKSILRIKVDSLAYQSDDFKSLKNLTSINGQALNIMGIDLIIDRDKRLPLDQTVYKKLFHESLLELPIAVNLDSINVSNARIDYRVHNASSAEPGNLLLSSVDGNITNINTKDLSQIEAKFNGIFMEDGPFNLNIQLPLATPHNHSYNGFIGKTDFTSINPLIANLTKVRMEEGWIERIDFDGKGSEYLNQGVMKIAFHDLKLSVTNDNNKKKWIQSGLGNLITRNNNRTDESETADQLEYSYERPHYKDHLDMYGGGLINGFALGILPKPIYNLVMNN</sequence>
<reference evidence="1 2" key="1">
    <citation type="submission" date="2016-01" db="EMBL/GenBank/DDBJ databases">
        <title>Genome sequencing of Roseivirga spongicola UST030701-084.</title>
        <authorList>
            <person name="Selvaratnam C."/>
            <person name="Thevarajoo S."/>
            <person name="Goh K.M."/>
            <person name="Ee R."/>
            <person name="Chan K.-G."/>
            <person name="Chong C.S."/>
        </authorList>
    </citation>
    <scope>NUCLEOTIDE SEQUENCE [LARGE SCALE GENOMIC DNA]</scope>
    <source>
        <strain evidence="1 2">UST030701-084</strain>
    </source>
</reference>
<proteinExistence type="predicted"/>
<gene>
    <name evidence="1" type="ORF">AWW68_17045</name>
</gene>
<evidence type="ECO:0000313" key="2">
    <source>
        <dbReference type="Proteomes" id="UP000075606"/>
    </source>
</evidence>
<dbReference type="OrthoDB" id="976255at2"/>
<name>A0A150X1J7_9BACT</name>
<accession>A0A150X1J7</accession>
<dbReference type="STRING" id="333140.AWW68_17045"/>
<protein>
    <recommendedName>
        <fullName evidence="3">AsmA-like C-terminal domain-containing protein</fullName>
    </recommendedName>
</protein>